<evidence type="ECO:0008006" key="13">
    <source>
        <dbReference type="Google" id="ProtNLM"/>
    </source>
</evidence>
<name>A0A1R2B7Q8_9CILI</name>
<dbReference type="PROSITE" id="PS50261">
    <property type="entry name" value="G_PROTEIN_RECEP_F2_4"/>
    <property type="match status" value="1"/>
</dbReference>
<feature type="domain" description="G-protein coupled receptors family 2 profile 2" evidence="9">
    <location>
        <begin position="7"/>
        <end position="253"/>
    </location>
</feature>
<dbReference type="SUPFAM" id="SSF81321">
    <property type="entry name" value="Family A G protein-coupled receptor-like"/>
    <property type="match status" value="1"/>
</dbReference>
<gene>
    <name evidence="11" type="ORF">SteCoe_28671</name>
</gene>
<dbReference type="AlphaFoldDB" id="A0A1R2B7Q8"/>
<feature type="transmembrane region" description="Helical" evidence="8">
    <location>
        <begin position="147"/>
        <end position="169"/>
    </location>
</feature>
<dbReference type="GO" id="GO:0005886">
    <property type="term" value="C:plasma membrane"/>
    <property type="evidence" value="ECO:0007669"/>
    <property type="project" value="TreeGrafter"/>
</dbReference>
<keyword evidence="2 8" id="KW-0812">Transmembrane</keyword>
<evidence type="ECO:0000256" key="5">
    <source>
        <dbReference type="ARBA" id="ARBA00023136"/>
    </source>
</evidence>
<evidence type="ECO:0000313" key="11">
    <source>
        <dbReference type="EMBL" id="OMJ72807.1"/>
    </source>
</evidence>
<evidence type="ECO:0000256" key="4">
    <source>
        <dbReference type="ARBA" id="ARBA00023040"/>
    </source>
</evidence>
<reference evidence="11 12" key="1">
    <citation type="submission" date="2016-11" db="EMBL/GenBank/DDBJ databases">
        <title>The macronuclear genome of Stentor coeruleus: a giant cell with tiny introns.</title>
        <authorList>
            <person name="Slabodnick M."/>
            <person name="Ruby J.G."/>
            <person name="Reiff S.B."/>
            <person name="Swart E.C."/>
            <person name="Gosai S."/>
            <person name="Prabakaran S."/>
            <person name="Witkowska E."/>
            <person name="Larue G.E."/>
            <person name="Fisher S."/>
            <person name="Freeman R.M."/>
            <person name="Gunawardena J."/>
            <person name="Chu W."/>
            <person name="Stover N.A."/>
            <person name="Gregory B.D."/>
            <person name="Nowacki M."/>
            <person name="Derisi J."/>
            <person name="Roy S.W."/>
            <person name="Marshall W.F."/>
            <person name="Sood P."/>
        </authorList>
    </citation>
    <scope>NUCLEOTIDE SEQUENCE [LARGE SCALE GENOMIC DNA]</scope>
    <source>
        <strain evidence="11">WM001</strain>
    </source>
</reference>
<dbReference type="InterPro" id="IPR022340">
    <property type="entry name" value="GPCR_GCR1_put"/>
</dbReference>
<evidence type="ECO:0000256" key="1">
    <source>
        <dbReference type="ARBA" id="ARBA00004141"/>
    </source>
</evidence>
<proteinExistence type="predicted"/>
<feature type="transmembrane region" description="Helical" evidence="8">
    <location>
        <begin position="72"/>
        <end position="96"/>
    </location>
</feature>
<keyword evidence="4" id="KW-0297">G-protein coupled receptor</keyword>
<evidence type="ECO:0000256" key="2">
    <source>
        <dbReference type="ARBA" id="ARBA00022692"/>
    </source>
</evidence>
<evidence type="ECO:0000259" key="9">
    <source>
        <dbReference type="PROSITE" id="PS50261"/>
    </source>
</evidence>
<dbReference type="Proteomes" id="UP000187209">
    <property type="component" value="Unassembled WGS sequence"/>
</dbReference>
<accession>A0A1R2B7Q8</accession>
<dbReference type="PROSITE" id="PS50262">
    <property type="entry name" value="G_PROTEIN_RECEP_F1_2"/>
    <property type="match status" value="1"/>
</dbReference>
<dbReference type="PRINTS" id="PR02001">
    <property type="entry name" value="GCR1CAMPR"/>
</dbReference>
<dbReference type="OrthoDB" id="312739at2759"/>
<dbReference type="GO" id="GO:0007189">
    <property type="term" value="P:adenylate cyclase-activating G protein-coupled receptor signaling pathway"/>
    <property type="evidence" value="ECO:0007669"/>
    <property type="project" value="TreeGrafter"/>
</dbReference>
<dbReference type="Pfam" id="PF05462">
    <property type="entry name" value="Dicty_CAR"/>
    <property type="match status" value="1"/>
</dbReference>
<organism evidence="11 12">
    <name type="scientific">Stentor coeruleus</name>
    <dbReference type="NCBI Taxonomy" id="5963"/>
    <lineage>
        <taxon>Eukaryota</taxon>
        <taxon>Sar</taxon>
        <taxon>Alveolata</taxon>
        <taxon>Ciliophora</taxon>
        <taxon>Postciliodesmatophora</taxon>
        <taxon>Heterotrichea</taxon>
        <taxon>Heterotrichida</taxon>
        <taxon>Stentoridae</taxon>
        <taxon>Stentor</taxon>
    </lineage>
</organism>
<dbReference type="EMBL" id="MPUH01000872">
    <property type="protein sequence ID" value="OMJ72807.1"/>
    <property type="molecule type" value="Genomic_DNA"/>
</dbReference>
<keyword evidence="3 8" id="KW-1133">Transmembrane helix</keyword>
<evidence type="ECO:0000259" key="10">
    <source>
        <dbReference type="PROSITE" id="PS50262"/>
    </source>
</evidence>
<protein>
    <recommendedName>
        <fullName evidence="13">G-protein coupled receptors family 2 profile 2 domain-containing protein</fullName>
    </recommendedName>
</protein>
<feature type="transmembrane region" description="Helical" evidence="8">
    <location>
        <begin position="6"/>
        <end position="30"/>
    </location>
</feature>
<feature type="transmembrane region" description="Helical" evidence="8">
    <location>
        <begin position="108"/>
        <end position="127"/>
    </location>
</feature>
<dbReference type="InterPro" id="IPR017452">
    <property type="entry name" value="GPCR_Rhodpsn_7TM"/>
</dbReference>
<dbReference type="Gene3D" id="1.20.1070.10">
    <property type="entry name" value="Rhodopsin 7-helix transmembrane proteins"/>
    <property type="match status" value="1"/>
</dbReference>
<evidence type="ECO:0000313" key="12">
    <source>
        <dbReference type="Proteomes" id="UP000187209"/>
    </source>
</evidence>
<dbReference type="GO" id="GO:0004930">
    <property type="term" value="F:G protein-coupled receptor activity"/>
    <property type="evidence" value="ECO:0007669"/>
    <property type="project" value="UniProtKB-KW"/>
</dbReference>
<dbReference type="PANTHER" id="PTHR23112">
    <property type="entry name" value="G PROTEIN-COUPLED RECEPTOR 157-RELATED"/>
    <property type="match status" value="1"/>
</dbReference>
<evidence type="ECO:0000256" key="8">
    <source>
        <dbReference type="SAM" id="Phobius"/>
    </source>
</evidence>
<comment type="caution">
    <text evidence="11">The sequence shown here is derived from an EMBL/GenBank/DDBJ whole genome shotgun (WGS) entry which is preliminary data.</text>
</comment>
<feature type="transmembrane region" description="Helical" evidence="8">
    <location>
        <begin position="228"/>
        <end position="252"/>
    </location>
</feature>
<keyword evidence="7" id="KW-0807">Transducer</keyword>
<dbReference type="InterPro" id="IPR022343">
    <property type="entry name" value="GCR1-cAMP_receptor"/>
</dbReference>
<feature type="transmembrane region" description="Helical" evidence="8">
    <location>
        <begin position="199"/>
        <end position="216"/>
    </location>
</feature>
<dbReference type="InterPro" id="IPR017981">
    <property type="entry name" value="GPCR_2-like_7TM"/>
</dbReference>
<keyword evidence="6" id="KW-0675">Receptor</keyword>
<dbReference type="PANTHER" id="PTHR23112:SF0">
    <property type="entry name" value="TRANSMEMBRANE PROTEIN 116"/>
    <property type="match status" value="1"/>
</dbReference>
<keyword evidence="12" id="KW-1185">Reference proteome</keyword>
<keyword evidence="5 8" id="KW-0472">Membrane</keyword>
<comment type="subcellular location">
    <subcellularLocation>
        <location evidence="1">Membrane</location>
        <topology evidence="1">Multi-pass membrane protein</topology>
    </subcellularLocation>
</comment>
<sequence>MAYENEIYYSVIIASTVSLISCGLLIAAIVIVKGSSSLSYKLILYLTISDIFTSVGFLLPNSPLEVCYIQAFLINFSILSSIMFTAVILNFLHWTIVLQNKPSMKLEIFYLVIAWVLPCALSVIPIITKSYKNTSGWCWIYERNLAVSITLQLVEGFAIAFFVLVYNIITLIKINKKLKSELAENEREDRLRKKLMKRMIYYPLVLLICILPAGIYRILESKGVDSSIALKIIAADGQCLLGFGNAIVYGFTENLKKKVKLKFKLIDYDESAERFSANNVDYKDS</sequence>
<feature type="transmembrane region" description="Helical" evidence="8">
    <location>
        <begin position="42"/>
        <end position="60"/>
    </location>
</feature>
<evidence type="ECO:0000256" key="6">
    <source>
        <dbReference type="ARBA" id="ARBA00023170"/>
    </source>
</evidence>
<dbReference type="PRINTS" id="PR02000">
    <property type="entry name" value="GCR1PLANT"/>
</dbReference>
<evidence type="ECO:0000256" key="7">
    <source>
        <dbReference type="ARBA" id="ARBA00023224"/>
    </source>
</evidence>
<dbReference type="GO" id="GO:0007166">
    <property type="term" value="P:cell surface receptor signaling pathway"/>
    <property type="evidence" value="ECO:0007669"/>
    <property type="project" value="InterPro"/>
</dbReference>
<evidence type="ECO:0000256" key="3">
    <source>
        <dbReference type="ARBA" id="ARBA00022989"/>
    </source>
</evidence>
<feature type="domain" description="G-protein coupled receptors family 1 profile" evidence="10">
    <location>
        <begin position="84"/>
        <end position="249"/>
    </location>
</feature>